<dbReference type="Ensembl" id="ENSSSCT00040008370.1">
    <property type="protein sequence ID" value="ENSSSCP00040003290.1"/>
    <property type="gene ID" value="ENSSSCG00040006343.1"/>
</dbReference>
<keyword evidence="2" id="KW-0472">Membrane</keyword>
<dbReference type="Pfam" id="PF14946">
    <property type="entry name" value="DUF4501"/>
    <property type="match status" value="2"/>
</dbReference>
<dbReference type="PANTHER" id="PTHR16247">
    <property type="entry name" value="RIKEN CDNA 9430015G10 GENE"/>
    <property type="match status" value="1"/>
</dbReference>
<sequence>MLEMESGSYEDGPSELLAGPAPGPLVLRPPSRKAAIGRAGGAGSHLCSPGPCGPSVAGAPYGKSVWIKALAWFGCARPAARPYLCTLICRPQAEGLLGARIVAHLVLGSPHRPLITGGRGLDVSGPCAGGPGKGPPAPPPPSVPAWRTAPGPASTPSLADPAPWNMALPRAVLLAGLLVEVASKASGSADQQPECCVDVVDTNATCPGTSLCGPGCYGRWDEDGTVSCVRCRNGTHSSSECRSRGPQVAACLFLGTLLISAGLILSVAAFFYLKRASKLPGLFYRRSRAPALQPGEAVRTGRGVGRGGLGCVWTSGLGPPAVLTAPFPLFKAAMIPPPQSSGMSAPLILPCGGARALVGISKRQAQGHCWATNQAPRPFPFYPELLSLWREAGSHCNQGSPLPPSALRQVPALPKWEADRLAQGPPGAPPEQLAL</sequence>
<reference evidence="3" key="1">
    <citation type="submission" date="2025-08" db="UniProtKB">
        <authorList>
            <consortium name="Ensembl"/>
        </authorList>
    </citation>
    <scope>IDENTIFICATION</scope>
</reference>
<organism evidence="3 4">
    <name type="scientific">Sus scrofa</name>
    <name type="common">Pig</name>
    <dbReference type="NCBI Taxonomy" id="9823"/>
    <lineage>
        <taxon>Eukaryota</taxon>
        <taxon>Metazoa</taxon>
        <taxon>Chordata</taxon>
        <taxon>Craniata</taxon>
        <taxon>Vertebrata</taxon>
        <taxon>Euteleostomi</taxon>
        <taxon>Mammalia</taxon>
        <taxon>Eutheria</taxon>
        <taxon>Laurasiatheria</taxon>
        <taxon>Artiodactyla</taxon>
        <taxon>Suina</taxon>
        <taxon>Suidae</taxon>
        <taxon>Sus</taxon>
    </lineage>
</organism>
<dbReference type="AlphaFoldDB" id="A0A8D1BSX6"/>
<evidence type="ECO:0000313" key="4">
    <source>
        <dbReference type="Proteomes" id="UP000694722"/>
    </source>
</evidence>
<feature type="transmembrane region" description="Helical" evidence="2">
    <location>
        <begin position="252"/>
        <end position="273"/>
    </location>
</feature>
<keyword evidence="2" id="KW-0812">Transmembrane</keyword>
<feature type="region of interest" description="Disordered" evidence="1">
    <location>
        <begin position="1"/>
        <end position="22"/>
    </location>
</feature>
<dbReference type="Proteomes" id="UP000694722">
    <property type="component" value="Unplaced"/>
</dbReference>
<dbReference type="PANTHER" id="PTHR16247:SF0">
    <property type="entry name" value="RIKEN CDNA 9430015G10 GENE"/>
    <property type="match status" value="1"/>
</dbReference>
<evidence type="ECO:0000313" key="3">
    <source>
        <dbReference type="Ensembl" id="ENSSSCP00040003290.1"/>
    </source>
</evidence>
<evidence type="ECO:0000256" key="1">
    <source>
        <dbReference type="SAM" id="MobiDB-lite"/>
    </source>
</evidence>
<keyword evidence="2" id="KW-1133">Transmembrane helix</keyword>
<evidence type="ECO:0000256" key="2">
    <source>
        <dbReference type="SAM" id="Phobius"/>
    </source>
</evidence>
<dbReference type="InterPro" id="IPR027888">
    <property type="entry name" value="DUF4501"/>
</dbReference>
<feature type="compositionally biased region" description="Pro residues" evidence="1">
    <location>
        <begin position="133"/>
        <end position="143"/>
    </location>
</feature>
<accession>A0A8D1BSX6</accession>
<protein>
    <submittedName>
        <fullName evidence="3">Uncharacterized protein</fullName>
    </submittedName>
</protein>
<feature type="region of interest" description="Disordered" evidence="1">
    <location>
        <begin position="125"/>
        <end position="157"/>
    </location>
</feature>
<name>A0A8D1BSX6_PIG</name>
<proteinExistence type="predicted"/>